<comment type="caution">
    <text evidence="1">The sequence shown here is derived from an EMBL/GenBank/DDBJ whole genome shotgun (WGS) entry which is preliminary data.</text>
</comment>
<dbReference type="AlphaFoldDB" id="A0A1U7NQE3"/>
<gene>
    <name evidence="1" type="ORF">BO225_01145</name>
</gene>
<dbReference type="STRING" id="1862672.BO225_01145"/>
<accession>A0A1U7NQE3</accession>
<dbReference type="EMBL" id="MPKA01000034">
    <property type="protein sequence ID" value="OLU47854.1"/>
    <property type="molecule type" value="Genomic_DNA"/>
</dbReference>
<evidence type="ECO:0000313" key="1">
    <source>
        <dbReference type="EMBL" id="OLU47854.1"/>
    </source>
</evidence>
<sequence length="60" mass="7041">MELVFIGDSLKTNIVNVACQYIFSKKCPLLYIKNPNYRCNRKKMIDDFSEIVFALFDSEN</sequence>
<proteinExistence type="predicted"/>
<dbReference type="Proteomes" id="UP000186705">
    <property type="component" value="Unassembled WGS sequence"/>
</dbReference>
<reference evidence="1 2" key="1">
    <citation type="submission" date="2016-11" db="EMBL/GenBank/DDBJ databases">
        <title>Description of two novel members of the family Erysipelotrichaceae: Ileibacterium lipovorans gen. nov., sp. nov. and Dubosiella newyorkensis, gen. nov., sp. nov.</title>
        <authorList>
            <person name="Cox L.M."/>
            <person name="Sohn J."/>
            <person name="Tyrrell K.L."/>
            <person name="Citron D.M."/>
            <person name="Lawson P.A."/>
            <person name="Patel N.B."/>
            <person name="Iizumi T."/>
            <person name="Perez-Perez G.I."/>
            <person name="Goldstein E.J."/>
            <person name="Blaser M.J."/>
        </authorList>
    </citation>
    <scope>NUCLEOTIDE SEQUENCE [LARGE SCALE GENOMIC DNA]</scope>
    <source>
        <strain evidence="1 2">NYU-BL-A4</strain>
    </source>
</reference>
<name>A0A1U7NQE3_9FIRM</name>
<keyword evidence="2" id="KW-1185">Reference proteome</keyword>
<protein>
    <submittedName>
        <fullName evidence="1">Uncharacterized protein</fullName>
    </submittedName>
</protein>
<organism evidence="1 2">
    <name type="scientific">Dubosiella newyorkensis</name>
    <dbReference type="NCBI Taxonomy" id="1862672"/>
    <lineage>
        <taxon>Bacteria</taxon>
        <taxon>Bacillati</taxon>
        <taxon>Bacillota</taxon>
        <taxon>Erysipelotrichia</taxon>
        <taxon>Erysipelotrichales</taxon>
        <taxon>Erysipelotrichaceae</taxon>
        <taxon>Dubosiella</taxon>
    </lineage>
</organism>
<evidence type="ECO:0000313" key="2">
    <source>
        <dbReference type="Proteomes" id="UP000186705"/>
    </source>
</evidence>